<keyword evidence="5 9" id="KW-0540">Nuclease</keyword>
<dbReference type="Gene3D" id="1.10.1520.10">
    <property type="entry name" value="Ribonuclease III domain"/>
    <property type="match status" value="1"/>
</dbReference>
<keyword evidence="4 9" id="KW-0507">mRNA processing</keyword>
<dbReference type="PANTHER" id="PTHR11207">
    <property type="entry name" value="RIBONUCLEASE III"/>
    <property type="match status" value="1"/>
</dbReference>
<keyword evidence="9" id="KW-0460">Magnesium</keyword>
<comment type="catalytic activity">
    <reaction evidence="1 9">
        <text>Endonucleolytic cleavage to 5'-phosphomonoester.</text>
        <dbReference type="EC" id="3.1.26.3"/>
    </reaction>
</comment>
<gene>
    <name evidence="9 14" type="primary">rnc</name>
    <name evidence="13" type="ORF">GMI68_07245</name>
    <name evidence="14" type="ORF">J7S26_03545</name>
</gene>
<feature type="domain" description="DRBM" evidence="11">
    <location>
        <begin position="196"/>
        <end position="264"/>
    </location>
</feature>
<dbReference type="GO" id="GO:0006397">
    <property type="term" value="P:mRNA processing"/>
    <property type="evidence" value="ECO:0007669"/>
    <property type="project" value="UniProtKB-UniRule"/>
</dbReference>
<dbReference type="AlphaFoldDB" id="A0A9E6MS94"/>
<evidence type="ECO:0000256" key="9">
    <source>
        <dbReference type="HAMAP-Rule" id="MF_00104"/>
    </source>
</evidence>
<feature type="compositionally biased region" description="Basic and acidic residues" evidence="10">
    <location>
        <begin position="19"/>
        <end position="28"/>
    </location>
</feature>
<keyword evidence="9" id="KW-0819">tRNA processing</keyword>
<dbReference type="GO" id="GO:0006364">
    <property type="term" value="P:rRNA processing"/>
    <property type="evidence" value="ECO:0007669"/>
    <property type="project" value="UniProtKB-UniRule"/>
</dbReference>
<dbReference type="Proteomes" id="UP000671910">
    <property type="component" value="Chromosome"/>
</dbReference>
<dbReference type="NCBIfam" id="TIGR02191">
    <property type="entry name" value="RNaseIII"/>
    <property type="match status" value="1"/>
</dbReference>
<dbReference type="RefSeq" id="WP_165057525.1">
    <property type="nucleotide sequence ID" value="NZ_CP072829.1"/>
</dbReference>
<comment type="function">
    <text evidence="9">Digests double-stranded RNA. Involved in the processing of primary rRNA transcript to yield the immediate precursors to the large and small rRNAs (23S and 16S). Processes some mRNAs, and tRNAs when they are encoded in the rRNA operon. Processes pre-crRNA and tracrRNA of type II CRISPR loci if present in the organism.</text>
</comment>
<dbReference type="PROSITE" id="PS00517">
    <property type="entry name" value="RNASE_3_1"/>
    <property type="match status" value="1"/>
</dbReference>
<dbReference type="SUPFAM" id="SSF54768">
    <property type="entry name" value="dsRNA-binding domain-like"/>
    <property type="match status" value="1"/>
</dbReference>
<dbReference type="GO" id="GO:0010468">
    <property type="term" value="P:regulation of gene expression"/>
    <property type="evidence" value="ECO:0007669"/>
    <property type="project" value="TreeGrafter"/>
</dbReference>
<sequence length="322" mass="34511">MEDAEHNENALAAGASRSVGEHGSRLSDLEQPASLTEEQQRKLADAQAILGYTFTHQQLLLSAITHPSATEGRSVKYSYERLEFLGDSILGAIVSTIAFDRFTELDEGGLTRIKVALVSGSSLSSVAEKLGFADVIVFGSSETGTGKRGLHSALENVYEAVVAALYLDGGLDVAIDFVESTLVPRMSISMAREPENPKSALQEKLQEDGITPTYKLVETQGPPHDRTFVAQVFAGSQGLARGTGRTKKEAESQAAKSTLARLGEFFGLGMDKQAKAEKAEAAKLAKAEKAEAAKLAKAEKAAAKAEMKARKKSEQDRLWPLK</sequence>
<dbReference type="Gene3D" id="3.30.160.20">
    <property type="match status" value="1"/>
</dbReference>
<keyword evidence="8 9" id="KW-0694">RNA-binding</keyword>
<dbReference type="CDD" id="cd00593">
    <property type="entry name" value="RIBOc"/>
    <property type="match status" value="1"/>
</dbReference>
<comment type="similarity">
    <text evidence="2">Belongs to the ribonuclease III family.</text>
</comment>
<dbReference type="GO" id="GO:0004525">
    <property type="term" value="F:ribonuclease III activity"/>
    <property type="evidence" value="ECO:0007669"/>
    <property type="project" value="UniProtKB-UniRule"/>
</dbReference>
<dbReference type="EMBL" id="WPCR01000008">
    <property type="protein sequence ID" value="NHM14557.1"/>
    <property type="molecule type" value="Genomic_DNA"/>
</dbReference>
<dbReference type="HAMAP" id="MF_00104">
    <property type="entry name" value="RNase_III"/>
    <property type="match status" value="1"/>
</dbReference>
<evidence type="ECO:0000256" key="5">
    <source>
        <dbReference type="ARBA" id="ARBA00022722"/>
    </source>
</evidence>
<feature type="active site" evidence="9">
    <location>
        <position position="87"/>
    </location>
</feature>
<reference evidence="13 15" key="1">
    <citation type="submission" date="2019-11" db="EMBL/GenBank/DDBJ databases">
        <title>Eggerthellaceae novel genus isolated from the rectal contents of marmort.</title>
        <authorList>
            <person name="Zhang G."/>
        </authorList>
    </citation>
    <scope>NUCLEOTIDE SEQUENCE [LARGE SCALE GENOMIC DNA]</scope>
    <source>
        <strain evidence="13">Zg-886</strain>
        <strain evidence="15">zg-886</strain>
    </source>
</reference>
<dbReference type="PROSITE" id="PS50142">
    <property type="entry name" value="RNASE_3_2"/>
    <property type="match status" value="1"/>
</dbReference>
<comment type="subcellular location">
    <subcellularLocation>
        <location evidence="9">Cytoplasm</location>
    </subcellularLocation>
</comment>
<name>A0A9E6MS94_9ACTN</name>
<keyword evidence="9" id="KW-0479">Metal-binding</keyword>
<keyword evidence="3 9" id="KW-0698">rRNA processing</keyword>
<dbReference type="InterPro" id="IPR000999">
    <property type="entry name" value="RNase_III_dom"/>
</dbReference>
<dbReference type="GO" id="GO:0005737">
    <property type="term" value="C:cytoplasm"/>
    <property type="evidence" value="ECO:0007669"/>
    <property type="project" value="UniProtKB-SubCell"/>
</dbReference>
<accession>A0A9E6MS94</accession>
<dbReference type="PROSITE" id="PS50137">
    <property type="entry name" value="DS_RBD"/>
    <property type="match status" value="1"/>
</dbReference>
<dbReference type="GO" id="GO:0008033">
    <property type="term" value="P:tRNA processing"/>
    <property type="evidence" value="ECO:0007669"/>
    <property type="project" value="UniProtKB-KW"/>
</dbReference>
<evidence type="ECO:0000256" key="3">
    <source>
        <dbReference type="ARBA" id="ARBA00022552"/>
    </source>
</evidence>
<feature type="region of interest" description="Disordered" evidence="10">
    <location>
        <begin position="300"/>
        <end position="322"/>
    </location>
</feature>
<dbReference type="EC" id="3.1.26.3" evidence="9"/>
<keyword evidence="15" id="KW-1185">Reference proteome</keyword>
<feature type="binding site" evidence="9">
    <location>
        <position position="159"/>
    </location>
    <ligand>
        <name>Mg(2+)</name>
        <dbReference type="ChEBI" id="CHEBI:18420"/>
    </ligand>
</feature>
<dbReference type="SMART" id="SM00535">
    <property type="entry name" value="RIBOc"/>
    <property type="match status" value="1"/>
</dbReference>
<evidence type="ECO:0000313" key="16">
    <source>
        <dbReference type="Proteomes" id="UP000671910"/>
    </source>
</evidence>
<keyword evidence="9" id="KW-0963">Cytoplasm</keyword>
<evidence type="ECO:0000313" key="15">
    <source>
        <dbReference type="Proteomes" id="UP000636394"/>
    </source>
</evidence>
<evidence type="ECO:0000256" key="8">
    <source>
        <dbReference type="ARBA" id="ARBA00022884"/>
    </source>
</evidence>
<dbReference type="Pfam" id="PF00035">
    <property type="entry name" value="dsrm"/>
    <property type="match status" value="1"/>
</dbReference>
<evidence type="ECO:0000256" key="10">
    <source>
        <dbReference type="SAM" id="MobiDB-lite"/>
    </source>
</evidence>
<evidence type="ECO:0000259" key="11">
    <source>
        <dbReference type="PROSITE" id="PS50137"/>
    </source>
</evidence>
<comment type="cofactor">
    <cofactor evidence="9">
        <name>Mg(2+)</name>
        <dbReference type="ChEBI" id="CHEBI:18420"/>
    </cofactor>
</comment>
<feature type="binding site" evidence="9">
    <location>
        <position position="83"/>
    </location>
    <ligand>
        <name>Mg(2+)</name>
        <dbReference type="ChEBI" id="CHEBI:18420"/>
    </ligand>
</feature>
<dbReference type="CDD" id="cd10845">
    <property type="entry name" value="DSRM_RNAse_III_family"/>
    <property type="match status" value="1"/>
</dbReference>
<reference evidence="14" key="2">
    <citation type="submission" date="2021-04" db="EMBL/GenBank/DDBJ databases">
        <title>Novel species in family Eggerthellaceae.</title>
        <authorList>
            <person name="Zhang G."/>
        </authorList>
    </citation>
    <scope>NUCLEOTIDE SEQUENCE</scope>
    <source>
        <strain evidence="14">Zg-886</strain>
    </source>
</reference>
<dbReference type="KEGG" id="ebz:J7S26_03545"/>
<keyword evidence="6 9" id="KW-0255">Endonuclease</keyword>
<comment type="subunit">
    <text evidence="9">Homodimer.</text>
</comment>
<feature type="domain" description="RNase III" evidence="12">
    <location>
        <begin position="43"/>
        <end position="170"/>
    </location>
</feature>
<protein>
    <recommendedName>
        <fullName evidence="9">Ribonuclease 3</fullName>
        <ecNumber evidence="9">3.1.26.3</ecNumber>
    </recommendedName>
    <alternativeName>
        <fullName evidence="9">Ribonuclease III</fullName>
        <shortName evidence="9">RNase III</shortName>
    </alternativeName>
</protein>
<evidence type="ECO:0000313" key="13">
    <source>
        <dbReference type="EMBL" id="NHM14557.1"/>
    </source>
</evidence>
<evidence type="ECO:0000256" key="7">
    <source>
        <dbReference type="ARBA" id="ARBA00022801"/>
    </source>
</evidence>
<proteinExistence type="inferred from homology"/>
<evidence type="ECO:0000256" key="6">
    <source>
        <dbReference type="ARBA" id="ARBA00022759"/>
    </source>
</evidence>
<feature type="binding site" evidence="9">
    <location>
        <position position="156"/>
    </location>
    <ligand>
        <name>Mg(2+)</name>
        <dbReference type="ChEBI" id="CHEBI:18420"/>
    </ligand>
</feature>
<evidence type="ECO:0000313" key="14">
    <source>
        <dbReference type="EMBL" id="QTU84994.1"/>
    </source>
</evidence>
<feature type="region of interest" description="Disordered" evidence="10">
    <location>
        <begin position="1"/>
        <end position="36"/>
    </location>
</feature>
<dbReference type="InterPro" id="IPR036389">
    <property type="entry name" value="RNase_III_sf"/>
</dbReference>
<dbReference type="GO" id="GO:0019843">
    <property type="term" value="F:rRNA binding"/>
    <property type="evidence" value="ECO:0007669"/>
    <property type="project" value="UniProtKB-KW"/>
</dbReference>
<organism evidence="14 16">
    <name type="scientific">Xiamenia xianingshaonis</name>
    <dbReference type="NCBI Taxonomy" id="2682776"/>
    <lineage>
        <taxon>Bacteria</taxon>
        <taxon>Bacillati</taxon>
        <taxon>Actinomycetota</taxon>
        <taxon>Coriobacteriia</taxon>
        <taxon>Eggerthellales</taxon>
        <taxon>Eggerthellaceae</taxon>
        <taxon>Xiamenia</taxon>
    </lineage>
</organism>
<evidence type="ECO:0000256" key="2">
    <source>
        <dbReference type="ARBA" id="ARBA00010183"/>
    </source>
</evidence>
<dbReference type="InterPro" id="IPR014720">
    <property type="entry name" value="dsRBD_dom"/>
</dbReference>
<evidence type="ECO:0000256" key="4">
    <source>
        <dbReference type="ARBA" id="ARBA00022664"/>
    </source>
</evidence>
<dbReference type="PANTHER" id="PTHR11207:SF0">
    <property type="entry name" value="RIBONUCLEASE 3"/>
    <property type="match status" value="1"/>
</dbReference>
<dbReference type="FunFam" id="1.10.1520.10:FF:000001">
    <property type="entry name" value="Ribonuclease 3"/>
    <property type="match status" value="1"/>
</dbReference>
<dbReference type="SUPFAM" id="SSF69065">
    <property type="entry name" value="RNase III domain-like"/>
    <property type="match status" value="1"/>
</dbReference>
<keyword evidence="7 9" id="KW-0378">Hydrolase</keyword>
<dbReference type="EMBL" id="CP072829">
    <property type="protein sequence ID" value="QTU84994.1"/>
    <property type="molecule type" value="Genomic_DNA"/>
</dbReference>
<evidence type="ECO:0000259" key="12">
    <source>
        <dbReference type="PROSITE" id="PS50142"/>
    </source>
</evidence>
<dbReference type="SMART" id="SM00358">
    <property type="entry name" value="DSRM"/>
    <property type="match status" value="1"/>
</dbReference>
<dbReference type="GO" id="GO:0003725">
    <property type="term" value="F:double-stranded RNA binding"/>
    <property type="evidence" value="ECO:0007669"/>
    <property type="project" value="TreeGrafter"/>
</dbReference>
<evidence type="ECO:0000256" key="1">
    <source>
        <dbReference type="ARBA" id="ARBA00000109"/>
    </source>
</evidence>
<keyword evidence="9" id="KW-0699">rRNA-binding</keyword>
<dbReference type="GO" id="GO:0046872">
    <property type="term" value="F:metal ion binding"/>
    <property type="evidence" value="ECO:0007669"/>
    <property type="project" value="UniProtKB-KW"/>
</dbReference>
<dbReference type="Pfam" id="PF14622">
    <property type="entry name" value="Ribonucleas_3_3"/>
    <property type="match status" value="1"/>
</dbReference>
<dbReference type="InterPro" id="IPR011907">
    <property type="entry name" value="RNase_III"/>
</dbReference>
<feature type="active site" evidence="9">
    <location>
        <position position="159"/>
    </location>
</feature>
<dbReference type="Proteomes" id="UP000636394">
    <property type="component" value="Unassembled WGS sequence"/>
</dbReference>